<keyword evidence="1" id="KW-0732">Signal</keyword>
<evidence type="ECO:0000313" key="3">
    <source>
        <dbReference type="Proteomes" id="UP000400924"/>
    </source>
</evidence>
<organism evidence="2 3">
    <name type="scientific">Streptomyces spongiae</name>
    <dbReference type="NCBI Taxonomy" id="565072"/>
    <lineage>
        <taxon>Bacteria</taxon>
        <taxon>Bacillati</taxon>
        <taxon>Actinomycetota</taxon>
        <taxon>Actinomycetes</taxon>
        <taxon>Kitasatosporales</taxon>
        <taxon>Streptomycetaceae</taxon>
        <taxon>Streptomyces</taxon>
    </lineage>
</organism>
<accession>A0A5N8XWQ3</accession>
<dbReference type="EMBL" id="VJZC01000644">
    <property type="protein sequence ID" value="MPY63814.1"/>
    <property type="molecule type" value="Genomic_DNA"/>
</dbReference>
<feature type="signal peptide" evidence="1">
    <location>
        <begin position="1"/>
        <end position="29"/>
    </location>
</feature>
<comment type="caution">
    <text evidence="2">The sequence shown here is derived from an EMBL/GenBank/DDBJ whole genome shotgun (WGS) entry which is preliminary data.</text>
</comment>
<name>A0A5N8XWQ3_9ACTN</name>
<dbReference type="AlphaFoldDB" id="A0A5N8XWQ3"/>
<keyword evidence="3" id="KW-1185">Reference proteome</keyword>
<proteinExistence type="predicted"/>
<dbReference type="InterPro" id="IPR006311">
    <property type="entry name" value="TAT_signal"/>
</dbReference>
<dbReference type="Proteomes" id="UP000400924">
    <property type="component" value="Unassembled WGS sequence"/>
</dbReference>
<protein>
    <recommendedName>
        <fullName evidence="4">PASTA domain-containing protein</fullName>
    </recommendedName>
</protein>
<gene>
    <name evidence="2" type="ORF">FNH08_43650</name>
</gene>
<evidence type="ECO:0000313" key="2">
    <source>
        <dbReference type="EMBL" id="MPY63814.1"/>
    </source>
</evidence>
<evidence type="ECO:0008006" key="4">
    <source>
        <dbReference type="Google" id="ProtNLM"/>
    </source>
</evidence>
<dbReference type="OrthoDB" id="4224478at2"/>
<feature type="chain" id="PRO_5024308943" description="PASTA domain-containing protein" evidence="1">
    <location>
        <begin position="30"/>
        <end position="97"/>
    </location>
</feature>
<dbReference type="PROSITE" id="PS51318">
    <property type="entry name" value="TAT"/>
    <property type="match status" value="1"/>
</dbReference>
<sequence>MVRRTRRRRTLGVAAVAAAFIAAGGGALATSLRRPPPCCSNIKGVTVTIDLEGDDLVLAKQALAKGSLKPGSVLAVDPHAPKVVKSGDTVNLVLCSR</sequence>
<evidence type="ECO:0000256" key="1">
    <source>
        <dbReference type="SAM" id="SignalP"/>
    </source>
</evidence>
<reference evidence="2 3" key="1">
    <citation type="submission" date="2019-07" db="EMBL/GenBank/DDBJ databases">
        <title>New species of Amycolatopsis and Streptomyces.</title>
        <authorList>
            <person name="Duangmal K."/>
            <person name="Teo W.F.A."/>
            <person name="Lipun K."/>
        </authorList>
    </citation>
    <scope>NUCLEOTIDE SEQUENCE [LARGE SCALE GENOMIC DNA]</scope>
    <source>
        <strain evidence="2 3">NBRC 106415</strain>
    </source>
</reference>